<gene>
    <name evidence="1" type="ORF">ILYODFUR_024904</name>
</gene>
<accession>A0ABV0TND4</accession>
<evidence type="ECO:0000313" key="2">
    <source>
        <dbReference type="Proteomes" id="UP001482620"/>
    </source>
</evidence>
<dbReference type="EMBL" id="JAHRIQ010037750">
    <property type="protein sequence ID" value="MEQ2233742.1"/>
    <property type="molecule type" value="Genomic_DNA"/>
</dbReference>
<protein>
    <submittedName>
        <fullName evidence="1">Uncharacterized protein</fullName>
    </submittedName>
</protein>
<keyword evidence="2" id="KW-1185">Reference proteome</keyword>
<name>A0ABV0TND4_9TELE</name>
<comment type="caution">
    <text evidence="1">The sequence shown here is derived from an EMBL/GenBank/DDBJ whole genome shotgun (WGS) entry which is preliminary data.</text>
</comment>
<organism evidence="1 2">
    <name type="scientific">Ilyodon furcidens</name>
    <name type="common">goldbreast splitfin</name>
    <dbReference type="NCBI Taxonomy" id="33524"/>
    <lineage>
        <taxon>Eukaryota</taxon>
        <taxon>Metazoa</taxon>
        <taxon>Chordata</taxon>
        <taxon>Craniata</taxon>
        <taxon>Vertebrata</taxon>
        <taxon>Euteleostomi</taxon>
        <taxon>Actinopterygii</taxon>
        <taxon>Neopterygii</taxon>
        <taxon>Teleostei</taxon>
        <taxon>Neoteleostei</taxon>
        <taxon>Acanthomorphata</taxon>
        <taxon>Ovalentaria</taxon>
        <taxon>Atherinomorphae</taxon>
        <taxon>Cyprinodontiformes</taxon>
        <taxon>Goodeidae</taxon>
        <taxon>Ilyodon</taxon>
    </lineage>
</organism>
<sequence>MEPKVEVHFNHIQPPASLWHHFGCHSPKSYLQAGLKFSGDHMNKQNVFWRKDKTTKFKHFGLKVKEHVWRSGMILNLTTLYRLPSRVVVV</sequence>
<reference evidence="1 2" key="1">
    <citation type="submission" date="2021-06" db="EMBL/GenBank/DDBJ databases">
        <authorList>
            <person name="Palmer J.M."/>
        </authorList>
    </citation>
    <scope>NUCLEOTIDE SEQUENCE [LARGE SCALE GENOMIC DNA]</scope>
    <source>
        <strain evidence="2">if_2019</strain>
        <tissue evidence="1">Muscle</tissue>
    </source>
</reference>
<proteinExistence type="predicted"/>
<dbReference type="Proteomes" id="UP001482620">
    <property type="component" value="Unassembled WGS sequence"/>
</dbReference>
<evidence type="ECO:0000313" key="1">
    <source>
        <dbReference type="EMBL" id="MEQ2233742.1"/>
    </source>
</evidence>